<keyword evidence="1" id="KW-1133">Transmembrane helix</keyword>
<keyword evidence="1" id="KW-0472">Membrane</keyword>
<comment type="caution">
    <text evidence="2">The sequence shown here is derived from an EMBL/GenBank/DDBJ whole genome shotgun (WGS) entry which is preliminary data.</text>
</comment>
<organism evidence="2">
    <name type="scientific">marine sediment metagenome</name>
    <dbReference type="NCBI Taxonomy" id="412755"/>
    <lineage>
        <taxon>unclassified sequences</taxon>
        <taxon>metagenomes</taxon>
        <taxon>ecological metagenomes</taxon>
    </lineage>
</organism>
<feature type="non-terminal residue" evidence="2">
    <location>
        <position position="33"/>
    </location>
</feature>
<sequence>MEEIAVWVALFLIIVLMTVKWRLGLYGILDDAI</sequence>
<keyword evidence="1" id="KW-0812">Transmembrane</keyword>
<reference evidence="2" key="1">
    <citation type="journal article" date="2014" name="Front. Microbiol.">
        <title>High frequency of phylogenetically diverse reductive dehalogenase-homologous genes in deep subseafloor sedimentary metagenomes.</title>
        <authorList>
            <person name="Kawai M."/>
            <person name="Futagami T."/>
            <person name="Toyoda A."/>
            <person name="Takaki Y."/>
            <person name="Nishi S."/>
            <person name="Hori S."/>
            <person name="Arai W."/>
            <person name="Tsubouchi T."/>
            <person name="Morono Y."/>
            <person name="Uchiyama I."/>
            <person name="Ito T."/>
            <person name="Fujiyama A."/>
            <person name="Inagaki F."/>
            <person name="Takami H."/>
        </authorList>
    </citation>
    <scope>NUCLEOTIDE SEQUENCE</scope>
    <source>
        <strain evidence="2">Expedition CK06-06</strain>
    </source>
</reference>
<evidence type="ECO:0000313" key="2">
    <source>
        <dbReference type="EMBL" id="GAF90176.1"/>
    </source>
</evidence>
<proteinExistence type="predicted"/>
<accession>X0TSJ8</accession>
<evidence type="ECO:0000256" key="1">
    <source>
        <dbReference type="SAM" id="Phobius"/>
    </source>
</evidence>
<feature type="transmembrane region" description="Helical" evidence="1">
    <location>
        <begin position="6"/>
        <end position="29"/>
    </location>
</feature>
<name>X0TSJ8_9ZZZZ</name>
<gene>
    <name evidence="2" type="ORF">S01H1_25505</name>
</gene>
<dbReference type="AlphaFoldDB" id="X0TSJ8"/>
<dbReference type="EMBL" id="BARS01015414">
    <property type="protein sequence ID" value="GAF90176.1"/>
    <property type="molecule type" value="Genomic_DNA"/>
</dbReference>
<protein>
    <submittedName>
        <fullName evidence="2">Uncharacterized protein</fullName>
    </submittedName>
</protein>